<dbReference type="Pfam" id="PF10541">
    <property type="entry name" value="KASH"/>
    <property type="match status" value="1"/>
</dbReference>
<dbReference type="EMBL" id="AFYH01002255">
    <property type="status" value="NOT_ANNOTATED_CDS"/>
    <property type="molecule type" value="Genomic_DNA"/>
</dbReference>
<dbReference type="PANTHER" id="PTHR14514:SF4">
    <property type="entry name" value="NESPRIN-2"/>
    <property type="match status" value="1"/>
</dbReference>
<dbReference type="EMBL" id="AFYH01002248">
    <property type="status" value="NOT_ANNOTATED_CDS"/>
    <property type="molecule type" value="Genomic_DNA"/>
</dbReference>
<keyword evidence="9" id="KW-0175">Coiled coil</keyword>
<proteinExistence type="inferred from homology"/>
<evidence type="ECO:0000256" key="16">
    <source>
        <dbReference type="SAM" id="MobiDB-lite"/>
    </source>
</evidence>
<comment type="subcellular location">
    <subcellularLocation>
        <location evidence="1">Cytoplasm</location>
        <location evidence="1">Cytoskeleton</location>
    </subcellularLocation>
    <subcellularLocation>
        <location evidence="2">Nucleus outer membrane</location>
        <topology evidence="2">Single-pass type IV membrane protein</topology>
        <orientation evidence="2">Cytoplasmic side</orientation>
    </subcellularLocation>
</comment>
<name>H3BBH8_LATCH</name>
<dbReference type="Pfam" id="PF25034">
    <property type="entry name" value="Spectrin_SYNE1"/>
    <property type="match status" value="1"/>
</dbReference>
<dbReference type="SMART" id="SM01249">
    <property type="entry name" value="KASH"/>
    <property type="match status" value="1"/>
</dbReference>
<evidence type="ECO:0000256" key="9">
    <source>
        <dbReference type="ARBA" id="ARBA00023054"/>
    </source>
</evidence>
<dbReference type="FunFam" id="1.20.58.60:FF:000126">
    <property type="entry name" value="Spectrin repeat containing, nuclear envelope 1a"/>
    <property type="match status" value="1"/>
</dbReference>
<evidence type="ECO:0000256" key="17">
    <source>
        <dbReference type="SAM" id="Phobius"/>
    </source>
</evidence>
<evidence type="ECO:0000256" key="10">
    <source>
        <dbReference type="ARBA" id="ARBA00023136"/>
    </source>
</evidence>
<keyword evidence="12" id="KW-0009">Actin-binding</keyword>
<dbReference type="Gene3D" id="1.20.58.60">
    <property type="match status" value="8"/>
</dbReference>
<dbReference type="InterPro" id="IPR002017">
    <property type="entry name" value="Spectrin_repeat"/>
</dbReference>
<evidence type="ECO:0000256" key="5">
    <source>
        <dbReference type="ARBA" id="ARBA00022553"/>
    </source>
</evidence>
<evidence type="ECO:0000256" key="12">
    <source>
        <dbReference type="ARBA" id="ARBA00023203"/>
    </source>
</evidence>
<dbReference type="SUPFAM" id="SSF46966">
    <property type="entry name" value="Spectrin repeat"/>
    <property type="match status" value="10"/>
</dbReference>
<dbReference type="EMBL" id="AFYH01002249">
    <property type="status" value="NOT_ANNOTATED_CDS"/>
    <property type="molecule type" value="Genomic_DNA"/>
</dbReference>
<evidence type="ECO:0000259" key="18">
    <source>
        <dbReference type="PROSITE" id="PS51049"/>
    </source>
</evidence>
<dbReference type="EMBL" id="AFYH01002256">
    <property type="status" value="NOT_ANNOTATED_CDS"/>
    <property type="molecule type" value="Genomic_DNA"/>
</dbReference>
<evidence type="ECO:0000256" key="14">
    <source>
        <dbReference type="ARBA" id="ARBA00023242"/>
    </source>
</evidence>
<dbReference type="Pfam" id="PF25035">
    <property type="entry name" value="SYNE1"/>
    <property type="match status" value="1"/>
</dbReference>
<protein>
    <submittedName>
        <fullName evidence="19">Spectrin repeat containing, nuclear envelope 2b</fullName>
    </submittedName>
</protein>
<reference evidence="20" key="1">
    <citation type="submission" date="2011-08" db="EMBL/GenBank/DDBJ databases">
        <title>The draft genome of Latimeria chalumnae.</title>
        <authorList>
            <person name="Di Palma F."/>
            <person name="Alfoldi J."/>
            <person name="Johnson J."/>
            <person name="Berlin A."/>
            <person name="Gnerre S."/>
            <person name="Jaffe D."/>
            <person name="MacCallum I."/>
            <person name="Young S."/>
            <person name="Walker B.J."/>
            <person name="Lander E."/>
            <person name="Lindblad-Toh K."/>
        </authorList>
    </citation>
    <scope>NUCLEOTIDE SEQUENCE [LARGE SCALE GENOMIC DNA]</scope>
    <source>
        <strain evidence="20">Wild caught</strain>
    </source>
</reference>
<keyword evidence="20" id="KW-1185">Reference proteome</keyword>
<feature type="compositionally biased region" description="Polar residues" evidence="16">
    <location>
        <begin position="1661"/>
        <end position="1670"/>
    </location>
</feature>
<evidence type="ECO:0000256" key="2">
    <source>
        <dbReference type="ARBA" id="ARBA00004605"/>
    </source>
</evidence>
<dbReference type="EMBL" id="AFYH01002250">
    <property type="status" value="NOT_ANNOTATED_CDS"/>
    <property type="molecule type" value="Genomic_DNA"/>
</dbReference>
<evidence type="ECO:0000256" key="8">
    <source>
        <dbReference type="ARBA" id="ARBA00022989"/>
    </source>
</evidence>
<evidence type="ECO:0000256" key="4">
    <source>
        <dbReference type="ARBA" id="ARBA00022490"/>
    </source>
</evidence>
<dbReference type="FunFam" id="1.20.58.60:FF:000112">
    <property type="entry name" value="nesprin-1 isoform X4"/>
    <property type="match status" value="1"/>
</dbReference>
<dbReference type="OMA" id="ICMAEEA"/>
<dbReference type="STRING" id="7897.ENSLACP00000019249"/>
<dbReference type="Ensembl" id="ENSLACT00000019382.1">
    <property type="protein sequence ID" value="ENSLACP00000019249.1"/>
    <property type="gene ID" value="ENSLACG00000016931.2"/>
</dbReference>
<evidence type="ECO:0000313" key="19">
    <source>
        <dbReference type="Ensembl" id="ENSLACP00000019249.1"/>
    </source>
</evidence>
<dbReference type="FunFam" id="1.20.58.60:FF:000073">
    <property type="entry name" value="Nesprin-1 isoform 1"/>
    <property type="match status" value="1"/>
</dbReference>
<dbReference type="PANTHER" id="PTHR14514">
    <property type="entry name" value="PKA ANCHORING PROTEIN"/>
    <property type="match status" value="1"/>
</dbReference>
<dbReference type="GO" id="GO:0003779">
    <property type="term" value="F:actin binding"/>
    <property type="evidence" value="ECO:0007669"/>
    <property type="project" value="UniProtKB-KW"/>
</dbReference>
<dbReference type="GO" id="GO:0005640">
    <property type="term" value="C:nuclear outer membrane"/>
    <property type="evidence" value="ECO:0007669"/>
    <property type="project" value="UniProtKB-SubCell"/>
</dbReference>
<dbReference type="FunFam" id="1.20.58.60:FF:000115">
    <property type="entry name" value="nesprin-2 isoform X2"/>
    <property type="match status" value="1"/>
</dbReference>
<evidence type="ECO:0000313" key="20">
    <source>
        <dbReference type="Proteomes" id="UP000008672"/>
    </source>
</evidence>
<keyword evidence="7" id="KW-0677">Repeat</keyword>
<keyword evidence="14" id="KW-0539">Nucleus</keyword>
<dbReference type="Pfam" id="PF00435">
    <property type="entry name" value="Spectrin"/>
    <property type="match status" value="4"/>
</dbReference>
<dbReference type="EMBL" id="AFYH01002254">
    <property type="status" value="NOT_ANNOTATED_CDS"/>
    <property type="molecule type" value="Genomic_DNA"/>
</dbReference>
<dbReference type="PROSITE" id="PS51049">
    <property type="entry name" value="KASH"/>
    <property type="match status" value="1"/>
</dbReference>
<dbReference type="SMART" id="SM00150">
    <property type="entry name" value="SPEC"/>
    <property type="match status" value="11"/>
</dbReference>
<feature type="topological domain" description="Cytoplasmic" evidence="15">
    <location>
        <begin position="1"/>
        <end position="2054"/>
    </location>
</feature>
<dbReference type="EMBL" id="AFYH01002251">
    <property type="status" value="NOT_ANNOTATED_CDS"/>
    <property type="molecule type" value="Genomic_DNA"/>
</dbReference>
<dbReference type="Proteomes" id="UP000008672">
    <property type="component" value="Unassembled WGS sequence"/>
</dbReference>
<dbReference type="EMBL" id="AFYH01002252">
    <property type="status" value="NOT_ANNOTATED_CDS"/>
    <property type="molecule type" value="Genomic_DNA"/>
</dbReference>
<organism evidence="19 20">
    <name type="scientific">Latimeria chalumnae</name>
    <name type="common">Coelacanth</name>
    <dbReference type="NCBI Taxonomy" id="7897"/>
    <lineage>
        <taxon>Eukaryota</taxon>
        <taxon>Metazoa</taxon>
        <taxon>Chordata</taxon>
        <taxon>Craniata</taxon>
        <taxon>Vertebrata</taxon>
        <taxon>Euteleostomi</taxon>
        <taxon>Coelacanthiformes</taxon>
        <taxon>Coelacanthidae</taxon>
        <taxon>Latimeria</taxon>
    </lineage>
</organism>
<feature type="transmembrane region" description="Helical" evidence="17">
    <location>
        <begin position="2055"/>
        <end position="2075"/>
    </location>
</feature>
<feature type="topological domain" description="Perinuclear space" evidence="15">
    <location>
        <begin position="2076"/>
        <end position="2105"/>
    </location>
</feature>
<evidence type="ECO:0000256" key="13">
    <source>
        <dbReference type="ARBA" id="ARBA00023212"/>
    </source>
</evidence>
<sequence length="2105" mass="244493">MAASVKQAAVRYGTHLEGILQDWTEFDANYCALTKDLETLGSTLPSVGLVEESQDKLTERIAIYQQIKNSLDEKQLKVYQTVKEGKKLQTAVSSPEVEAQISKLEEQWLSVTKKVNHDLHRMESLKKHLVCFTKNSDALSNWLESAAHRLKYWKQQSLSVPQDLETVRNHLNCFLEYSKEVDDKSSLKTLAVSTGNQLLRLKEVDTATIRARLVQFEEEWSDILTQLPVIQKKLHQLQMEKLASRQSITELMTWIDNLNELMKGDEEKLSTECGTAEVTELLQKYKKYKTEMNFHQLTVDFVNQSVLQLSSQDIEKSRYDKTEFAEKLGDLNLQWQLIQGKLSKKIQQLEYFQELWTEKESKVQSLKSWLEAQQDRLRRLQKPACLITAETALLDCQEIQYRTRIEQSASLPLRAPQMLPHAIAVPRQLARHSGRQPPSSCALNRENFLRTETRFTKQSYTAAFHNKLHKEPKTLTLVERNQWCQEHPKDFSIMLEKKRLTSNVRTILSLQEELETSEGSWQKLNSLFNTLKKENNSLFSLELIQQKHSAAFLRWTAVNQDVNNELCSAQSLHQLWQKYMKVFGDIVGRMEKHAEECSVFLSERSVADSQVEALKKKLQYVEVHKVNEACFVANTCFDNGPQTIDNCTSGLLSGRIQLHHFQYTFYCNPMNLAMRNGIESELEKHDEFNKCLATVEDHVNDSKSVLEQLYSQHSEERDTEQIKIYTLQLNALSPDIQYLNDLSFKHPISDVAVKRVQSLNRQWEQTLARAIERCSELQGHQLQNKSFAQKCEIWMGFLEKIEGCLTMDIAGCYQELQNQQKTYEVFQTEISIGHQILNCVIREALHLFERGEVDNRSEFILKLTMLKEHWHGVTRRIWQRKSVIEGLLKQWQHFNKSLEKLTKFLFVTKDQLGFADSQNALSLQQMRKVLEDIKHKDILLQRQQCTYFTTQEAGKYLFSMADTETETFLEKELSQLQENWEETQFLLKEKKLLGGVVESWETWETKLSELVPKLQDIKLRMSEPLPELHDELQEAEKQTKELEASLFNWVQHLTELGTMKEDLSQCIIAEDAVILKEQIELLNRQWEELCLRVSLRKQEIADRLNTWIVFNDKNKELCEWLTQMENKVTQNPDLSTEEMMEKLQKDCMEEINQFSTNKVHLKQLGEQLIKASSKTQATEIDKKLNKINDRWQHLFEHIGARVKKLKDTLVIVQQLDKSMSNLRTWLARIESELSKPVIYDICDNQEIQKKLAEQQDLQRDIEQHSCGVTSVLNICDVLLHDPDACTTETECDSIQQTTRSLDRRWRNICAMSMERRMRIEETWRLWQKFLDDYFRFEDWLKNAERTAAFPNSSEVLYTNAKEELKKFEAFQRQIHERLTQLELINKQYRRLARENRTDSASKLKQMVHEGNQRWDNLQKRVAAVQRRLKHFTNQREEFEGTRESILVWLTEMDLQLTNVEHFSESDVSDKMRQLNAFQQEITLNTNKIDQLIVFGEQLIQKSEPMDAVLIEDELEELHSYCQEVFGRVDRFHQRLISKRPAQGFPDVTKVSEDDTDMEDSGEIQVMSWHEPVTSEISSAQPSLHHLMPPAPSHERSGRETPVSVDSIPLEWDHTVDVGGSSSHEDEEEGTYYSALSDVEITEHPEAYVKKTTKTLKAASGKSCSEPQSWHSPDGQERRKHHYKESEVIENVSATIPNTSTPYKPGYVKLLSECSGSIDNIKRVADILNSESQDDQEGLVALETPEKQSGVIERWELIQAQALKNELIIKQNLQKWQQLNSDFNNITSWLDAIEPELEDLKQLEPATNIQTIECKIKKLKDTQKAFDKYKAVVISVNLSSKDFQQSDSVESKELQDKLRQMNRRWDQACHSLDAWKESLQHALMQCQVFKIYLQTLTKILASTELFHPSTTRQMMLKRPEIFQRLKQELLERQRQVNSLQELSSHLFVQAGGEDYTEAKEKVHVIGNKLKLLLRQTSQDLKGIQEKMETGRPLASVHELDSGAVGLLSKTSTPILQKKFCTRAQTVVCNSRDAMQPAAAAQERSRPGSFFHRVLRAALPLQFLLFLLLALACLIPFTEEDYSCTSANNFARSFYPMLKYTNGPPPT</sequence>
<dbReference type="InParanoid" id="H3BBH8"/>
<dbReference type="InterPro" id="IPR012315">
    <property type="entry name" value="KASH"/>
</dbReference>
<reference evidence="19" key="3">
    <citation type="submission" date="2025-09" db="UniProtKB">
        <authorList>
            <consortium name="Ensembl"/>
        </authorList>
    </citation>
    <scope>IDENTIFICATION</scope>
</reference>
<evidence type="ECO:0000256" key="7">
    <source>
        <dbReference type="ARBA" id="ARBA00022737"/>
    </source>
</evidence>
<feature type="domain" description="KASH" evidence="18">
    <location>
        <begin position="2046"/>
        <end position="2105"/>
    </location>
</feature>
<keyword evidence="13" id="KW-0206">Cytoskeleton</keyword>
<comment type="similarity">
    <text evidence="3">Belongs to the nesprin family.</text>
</comment>
<feature type="region of interest" description="Disordered" evidence="16">
    <location>
        <begin position="1657"/>
        <end position="1681"/>
    </location>
</feature>
<evidence type="ECO:0000256" key="6">
    <source>
        <dbReference type="ARBA" id="ARBA00022692"/>
    </source>
</evidence>
<keyword evidence="4" id="KW-0963">Cytoplasm</keyword>
<dbReference type="eggNOG" id="KOG0516">
    <property type="taxonomic scope" value="Eukaryota"/>
</dbReference>
<dbReference type="Bgee" id="ENSLACG00000016931">
    <property type="expression patterns" value="Expressed in chordate pharynx and 6 other cell types or tissues"/>
</dbReference>
<accession>H3BBH8</accession>
<dbReference type="HOGENOM" id="CLU_000034_1_0_1"/>
<dbReference type="InterPro" id="IPR056887">
    <property type="entry name" value="SYNE1/2_dom"/>
</dbReference>
<evidence type="ECO:0000256" key="11">
    <source>
        <dbReference type="ARBA" id="ARBA00023157"/>
    </source>
</evidence>
<dbReference type="InterPro" id="IPR018159">
    <property type="entry name" value="Spectrin/alpha-actinin"/>
</dbReference>
<evidence type="ECO:0000256" key="15">
    <source>
        <dbReference type="PROSITE-ProRule" id="PRU00385"/>
    </source>
</evidence>
<keyword evidence="11" id="KW-1015">Disulfide bond</keyword>
<dbReference type="EMBL" id="AFYH01002257">
    <property type="status" value="NOT_ANNOTATED_CDS"/>
    <property type="molecule type" value="Genomic_DNA"/>
</dbReference>
<dbReference type="EMBL" id="AFYH01002253">
    <property type="status" value="NOT_ANNOTATED_CDS"/>
    <property type="molecule type" value="Genomic_DNA"/>
</dbReference>
<keyword evidence="8 17" id="KW-1133">Transmembrane helix</keyword>
<reference evidence="19" key="2">
    <citation type="submission" date="2025-08" db="UniProtKB">
        <authorList>
            <consortium name="Ensembl"/>
        </authorList>
    </citation>
    <scope>IDENTIFICATION</scope>
</reference>
<dbReference type="GeneTree" id="ENSGT00940000154656"/>
<keyword evidence="5" id="KW-0597">Phosphoprotein</keyword>
<dbReference type="GO" id="GO:0005856">
    <property type="term" value="C:cytoskeleton"/>
    <property type="evidence" value="ECO:0007669"/>
    <property type="project" value="UniProtKB-SubCell"/>
</dbReference>
<dbReference type="CDD" id="cd00176">
    <property type="entry name" value="SPEC"/>
    <property type="match status" value="4"/>
</dbReference>
<keyword evidence="6 15" id="KW-0812">Transmembrane</keyword>
<dbReference type="FunFam" id="1.20.58.60:FF:000041">
    <property type="entry name" value="Nesprin-1 isoform 1"/>
    <property type="match status" value="1"/>
</dbReference>
<keyword evidence="10 15" id="KW-0472">Membrane</keyword>
<evidence type="ECO:0000256" key="1">
    <source>
        <dbReference type="ARBA" id="ARBA00004245"/>
    </source>
</evidence>
<dbReference type="InterPro" id="IPR057057">
    <property type="entry name" value="Spectrin_SYNE1"/>
</dbReference>
<evidence type="ECO:0000256" key="3">
    <source>
        <dbReference type="ARBA" id="ARBA00008619"/>
    </source>
</evidence>